<dbReference type="SUPFAM" id="SSF53067">
    <property type="entry name" value="Actin-like ATPase domain"/>
    <property type="match status" value="2"/>
</dbReference>
<gene>
    <name evidence="6" type="ORF">CFK39_07865</name>
</gene>
<protein>
    <submittedName>
        <fullName evidence="6">Sugar kinase</fullName>
    </submittedName>
</protein>
<dbReference type="GO" id="GO:0016301">
    <property type="term" value="F:kinase activity"/>
    <property type="evidence" value="ECO:0007669"/>
    <property type="project" value="UniProtKB-KW"/>
</dbReference>
<evidence type="ECO:0000256" key="3">
    <source>
        <dbReference type="ARBA" id="ARBA00022777"/>
    </source>
</evidence>
<dbReference type="KEGG" id="brv:CFK39_07865"/>
<dbReference type="EMBL" id="CP022316">
    <property type="protein sequence ID" value="ASK65764.1"/>
    <property type="molecule type" value="Genomic_DNA"/>
</dbReference>
<keyword evidence="7" id="KW-1185">Reference proteome</keyword>
<reference evidence="7" key="1">
    <citation type="submission" date="2017-07" db="EMBL/GenBank/DDBJ databases">
        <title>Brachybacterium sp. VR2415.</title>
        <authorList>
            <person name="Tak E.J."/>
            <person name="Bae J.-W."/>
        </authorList>
    </citation>
    <scope>NUCLEOTIDE SEQUENCE [LARGE SCALE GENOMIC DNA]</scope>
    <source>
        <strain evidence="7">VR2415</strain>
    </source>
</reference>
<dbReference type="RefSeq" id="WP_089065005.1">
    <property type="nucleotide sequence ID" value="NZ_CP022316.1"/>
</dbReference>
<evidence type="ECO:0000256" key="1">
    <source>
        <dbReference type="ARBA" id="ARBA00009156"/>
    </source>
</evidence>
<feature type="domain" description="Carbohydrate kinase FGGY N-terminal" evidence="4">
    <location>
        <begin position="16"/>
        <end position="238"/>
    </location>
</feature>
<comment type="similarity">
    <text evidence="1">Belongs to the FGGY kinase family.</text>
</comment>
<sequence>MPRFHVPAEDAQGPLVVGIDIGSGGTRTAVYDVSGREFGSLHHKEAHSFTVDDDGTSTLDADQVVEEIRTSLGAVLTGSPLPGQVRAIGVDTFASSLVAVDAAGDALTPCITYADTRCQAQVDRLRTDLDVDELHERTGARLHSSYTAPRLAWLRETRPEVFARTERFMALGEYVASKLLGTPALGTASAAWSGMIDRRTGQYVPELLEAVGVDVSAMGPALDPSDALPVEGTPLAAEFPQLKDAVWVPVIGDGLAANLGIGALGADTWGISTATSGAIRQLLSTEIPTLPSGLWAYRVDQQRTLVGSAMSDCGRVLDWCRNELAMPFDVAKTDTTALFSAPVSAATPLVVPFFSGERGTKWRGSSRALFANVGASTTWEDMLRGAMEGVALSFLRIADQLREAGGEPERIVLSGGMTGAVPGWLHLLSDALGMPIDHVAVSRSTMRGAAVLALEQAAPGVPVAEAPVLTHVEPVAAHQGYYRERLERFEKLADLA</sequence>
<proteinExistence type="inferred from homology"/>
<dbReference type="OrthoDB" id="9782710at2"/>
<dbReference type="GO" id="GO:0005975">
    <property type="term" value="P:carbohydrate metabolic process"/>
    <property type="evidence" value="ECO:0007669"/>
    <property type="project" value="InterPro"/>
</dbReference>
<dbReference type="Gene3D" id="3.30.420.40">
    <property type="match status" value="2"/>
</dbReference>
<dbReference type="Proteomes" id="UP000198398">
    <property type="component" value="Chromosome"/>
</dbReference>
<dbReference type="PANTHER" id="PTHR43095:SF2">
    <property type="entry name" value="GLUCONOKINASE"/>
    <property type="match status" value="1"/>
</dbReference>
<dbReference type="Pfam" id="PF02782">
    <property type="entry name" value="FGGY_C"/>
    <property type="match status" value="1"/>
</dbReference>
<dbReference type="PANTHER" id="PTHR43095">
    <property type="entry name" value="SUGAR KINASE"/>
    <property type="match status" value="1"/>
</dbReference>
<dbReference type="AlphaFoldDB" id="A0A220UC01"/>
<name>A0A220UC01_9MICO</name>
<dbReference type="Pfam" id="PF00370">
    <property type="entry name" value="FGGY_N"/>
    <property type="match status" value="1"/>
</dbReference>
<dbReference type="PIRSF" id="PIRSF000538">
    <property type="entry name" value="GlpK"/>
    <property type="match status" value="1"/>
</dbReference>
<dbReference type="InterPro" id="IPR000577">
    <property type="entry name" value="Carb_kinase_FGGY"/>
</dbReference>
<organism evidence="6 7">
    <name type="scientific">Brachybacterium avium</name>
    <dbReference type="NCBI Taxonomy" id="2017485"/>
    <lineage>
        <taxon>Bacteria</taxon>
        <taxon>Bacillati</taxon>
        <taxon>Actinomycetota</taxon>
        <taxon>Actinomycetes</taxon>
        <taxon>Micrococcales</taxon>
        <taxon>Dermabacteraceae</taxon>
        <taxon>Brachybacterium</taxon>
    </lineage>
</organism>
<dbReference type="InterPro" id="IPR018485">
    <property type="entry name" value="FGGY_C"/>
</dbReference>
<accession>A0A220UC01</accession>
<keyword evidence="3 6" id="KW-0418">Kinase</keyword>
<feature type="domain" description="Carbohydrate kinase FGGY C-terminal" evidence="5">
    <location>
        <begin position="300"/>
        <end position="454"/>
    </location>
</feature>
<evidence type="ECO:0000259" key="4">
    <source>
        <dbReference type="Pfam" id="PF00370"/>
    </source>
</evidence>
<evidence type="ECO:0000313" key="6">
    <source>
        <dbReference type="EMBL" id="ASK65764.1"/>
    </source>
</evidence>
<dbReference type="InterPro" id="IPR018484">
    <property type="entry name" value="FGGY_N"/>
</dbReference>
<dbReference type="InterPro" id="IPR043129">
    <property type="entry name" value="ATPase_NBD"/>
</dbReference>
<evidence type="ECO:0000313" key="7">
    <source>
        <dbReference type="Proteomes" id="UP000198398"/>
    </source>
</evidence>
<evidence type="ECO:0000256" key="2">
    <source>
        <dbReference type="ARBA" id="ARBA00022679"/>
    </source>
</evidence>
<keyword evidence="2" id="KW-0808">Transferase</keyword>
<evidence type="ECO:0000259" key="5">
    <source>
        <dbReference type="Pfam" id="PF02782"/>
    </source>
</evidence>
<dbReference type="InterPro" id="IPR050406">
    <property type="entry name" value="FGGY_Carb_Kinase"/>
</dbReference>
<dbReference type="CDD" id="cd07770">
    <property type="entry name" value="ASKHA_NBD_FGGY_GntK"/>
    <property type="match status" value="1"/>
</dbReference>